<dbReference type="EMBL" id="QHBU01000165">
    <property type="protein sequence ID" value="PZR80212.1"/>
    <property type="molecule type" value="Genomic_DNA"/>
</dbReference>
<evidence type="ECO:0000313" key="2">
    <source>
        <dbReference type="Proteomes" id="UP000248724"/>
    </source>
</evidence>
<reference evidence="1 2" key="1">
    <citation type="journal article" date="2017" name="Nature">
        <title>Atmospheric trace gases support primary production in Antarctic desert surface soil.</title>
        <authorList>
            <person name="Ji M."/>
            <person name="Greening C."/>
            <person name="Vanwonterghem I."/>
            <person name="Carere C.R."/>
            <person name="Bay S.K."/>
            <person name="Steen J.A."/>
            <person name="Montgomery K."/>
            <person name="Lines T."/>
            <person name="Beardall J."/>
            <person name="van Dorst J."/>
            <person name="Snape I."/>
            <person name="Stott M.B."/>
            <person name="Hugenholtz P."/>
            <person name="Ferrari B.C."/>
        </authorList>
    </citation>
    <scope>NUCLEOTIDE SEQUENCE [LARGE SCALE GENOMIC DNA]</scope>
    <source>
        <strain evidence="1">RRmetagenome_bin12</strain>
    </source>
</reference>
<evidence type="ECO:0000313" key="1">
    <source>
        <dbReference type="EMBL" id="PZR80212.1"/>
    </source>
</evidence>
<dbReference type="AlphaFoldDB" id="A0A2W5Z4J0"/>
<sequence length="226" mass="25238">MPAWEQGLKALRRNDLHMRAVQRFRVLAPFVAEETAEPITDVLPMGALQNVFRAQLVDDRSRVLGLHSVGDSYCHTNPLFAWGLCLGIDYGFELGRIVDEYPSDPEAQLLAFARLTAVEAEQCYRAVADEDRDRSLCWRGEQSEGAWLGRTFADFVRQCALPTVSLDREVAREVIRRANLLDLPDSLSHNRKIVGRITSLQAEVSPAAPGSVPSRDELLQLLGPRA</sequence>
<gene>
    <name evidence="1" type="ORF">DLM65_08735</name>
</gene>
<accession>A0A2W5Z4J0</accession>
<dbReference type="Proteomes" id="UP000248724">
    <property type="component" value="Unassembled WGS sequence"/>
</dbReference>
<protein>
    <submittedName>
        <fullName evidence="1">Uncharacterized protein</fullName>
    </submittedName>
</protein>
<comment type="caution">
    <text evidence="1">The sequence shown here is derived from an EMBL/GenBank/DDBJ whole genome shotgun (WGS) entry which is preliminary data.</text>
</comment>
<organism evidence="1 2">
    <name type="scientific">Candidatus Aeolococcus gillhamiae</name>
    <dbReference type="NCBI Taxonomy" id="3127015"/>
    <lineage>
        <taxon>Bacteria</taxon>
        <taxon>Bacillati</taxon>
        <taxon>Candidatus Dormiibacterota</taxon>
        <taxon>Candidatus Dormibacteria</taxon>
        <taxon>Candidatus Aeolococcales</taxon>
        <taxon>Candidatus Aeolococcaceae</taxon>
        <taxon>Candidatus Aeolococcus</taxon>
    </lineage>
</organism>
<proteinExistence type="predicted"/>
<name>A0A2W5Z4J0_9BACT</name>